<proteinExistence type="predicted"/>
<accession>A0A6J4HUA7</accession>
<dbReference type="AlphaFoldDB" id="A0A6J4HUA7"/>
<gene>
    <name evidence="1" type="ORF">AVDCRST_MAG93-892</name>
</gene>
<evidence type="ECO:0000313" key="1">
    <source>
        <dbReference type="EMBL" id="CAA9231295.1"/>
    </source>
</evidence>
<dbReference type="EMBL" id="CADCTR010000291">
    <property type="protein sequence ID" value="CAA9231295.1"/>
    <property type="molecule type" value="Genomic_DNA"/>
</dbReference>
<protein>
    <submittedName>
        <fullName evidence="1">Uncharacterized protein</fullName>
    </submittedName>
</protein>
<feature type="non-terminal residue" evidence="1">
    <location>
        <position position="35"/>
    </location>
</feature>
<organism evidence="1">
    <name type="scientific">uncultured Chloroflexia bacterium</name>
    <dbReference type="NCBI Taxonomy" id="1672391"/>
    <lineage>
        <taxon>Bacteria</taxon>
        <taxon>Bacillati</taxon>
        <taxon>Chloroflexota</taxon>
        <taxon>Chloroflexia</taxon>
        <taxon>environmental samples</taxon>
    </lineage>
</organism>
<name>A0A6J4HUA7_9CHLR</name>
<sequence length="35" mass="3871">MGWAIGSILHLGCPGDAEESKEPPMNKKYIVRLTE</sequence>
<reference evidence="1" key="1">
    <citation type="submission" date="2020-02" db="EMBL/GenBank/DDBJ databases">
        <authorList>
            <person name="Meier V. D."/>
        </authorList>
    </citation>
    <scope>NUCLEOTIDE SEQUENCE</scope>
    <source>
        <strain evidence="1">AVDCRST_MAG93</strain>
    </source>
</reference>